<keyword evidence="1" id="KW-0732">Signal</keyword>
<evidence type="ECO:0000313" key="2">
    <source>
        <dbReference type="EMBL" id="ESO01857.1"/>
    </source>
</evidence>
<dbReference type="EMBL" id="KB096742">
    <property type="protein sequence ID" value="ESO01857.1"/>
    <property type="molecule type" value="Genomic_DNA"/>
</dbReference>
<dbReference type="RefSeq" id="XP_009019265.1">
    <property type="nucleotide sequence ID" value="XM_009021017.1"/>
</dbReference>
<evidence type="ECO:0000313" key="3">
    <source>
        <dbReference type="EnsemblMetazoa" id="HelroP161036"/>
    </source>
</evidence>
<dbReference type="AlphaFoldDB" id="T1ER15"/>
<proteinExistence type="predicted"/>
<feature type="signal peptide" evidence="1">
    <location>
        <begin position="1"/>
        <end position="22"/>
    </location>
</feature>
<reference evidence="4" key="1">
    <citation type="submission" date="2012-12" db="EMBL/GenBank/DDBJ databases">
        <authorList>
            <person name="Hellsten U."/>
            <person name="Grimwood J."/>
            <person name="Chapman J.A."/>
            <person name="Shapiro H."/>
            <person name="Aerts A."/>
            <person name="Otillar R.P."/>
            <person name="Terry A.Y."/>
            <person name="Boore J.L."/>
            <person name="Simakov O."/>
            <person name="Marletaz F."/>
            <person name="Cho S.-J."/>
            <person name="Edsinger-Gonzales E."/>
            <person name="Havlak P."/>
            <person name="Kuo D.-H."/>
            <person name="Larsson T."/>
            <person name="Lv J."/>
            <person name="Arendt D."/>
            <person name="Savage R."/>
            <person name="Osoegawa K."/>
            <person name="de Jong P."/>
            <person name="Lindberg D.R."/>
            <person name="Seaver E.C."/>
            <person name="Weisblat D.A."/>
            <person name="Putnam N.H."/>
            <person name="Grigoriev I.V."/>
            <person name="Rokhsar D.S."/>
        </authorList>
    </citation>
    <scope>NUCLEOTIDE SEQUENCE</scope>
</reference>
<dbReference type="GeneID" id="20199015"/>
<evidence type="ECO:0000256" key="1">
    <source>
        <dbReference type="SAM" id="SignalP"/>
    </source>
</evidence>
<name>T1ER15_HELRO</name>
<dbReference type="EnsemblMetazoa" id="HelroT161036">
    <property type="protein sequence ID" value="HelroP161036"/>
    <property type="gene ID" value="HelroG161036"/>
</dbReference>
<gene>
    <name evidence="3" type="primary">20199015</name>
    <name evidence="2" type="ORF">HELRODRAFT_161036</name>
</gene>
<keyword evidence="4" id="KW-1185">Reference proteome</keyword>
<organism evidence="3 4">
    <name type="scientific">Helobdella robusta</name>
    <name type="common">Californian leech</name>
    <dbReference type="NCBI Taxonomy" id="6412"/>
    <lineage>
        <taxon>Eukaryota</taxon>
        <taxon>Metazoa</taxon>
        <taxon>Spiralia</taxon>
        <taxon>Lophotrochozoa</taxon>
        <taxon>Annelida</taxon>
        <taxon>Clitellata</taxon>
        <taxon>Hirudinea</taxon>
        <taxon>Rhynchobdellida</taxon>
        <taxon>Glossiphoniidae</taxon>
        <taxon>Helobdella</taxon>
    </lineage>
</organism>
<dbReference type="InParanoid" id="T1ER15"/>
<reference evidence="2 4" key="2">
    <citation type="journal article" date="2013" name="Nature">
        <title>Insights into bilaterian evolution from three spiralian genomes.</title>
        <authorList>
            <person name="Simakov O."/>
            <person name="Marletaz F."/>
            <person name="Cho S.J."/>
            <person name="Edsinger-Gonzales E."/>
            <person name="Havlak P."/>
            <person name="Hellsten U."/>
            <person name="Kuo D.H."/>
            <person name="Larsson T."/>
            <person name="Lv J."/>
            <person name="Arendt D."/>
            <person name="Savage R."/>
            <person name="Osoegawa K."/>
            <person name="de Jong P."/>
            <person name="Grimwood J."/>
            <person name="Chapman J.A."/>
            <person name="Shapiro H."/>
            <person name="Aerts A."/>
            <person name="Otillar R.P."/>
            <person name="Terry A.Y."/>
            <person name="Boore J.L."/>
            <person name="Grigoriev I.V."/>
            <person name="Lindberg D.R."/>
            <person name="Seaver E.C."/>
            <person name="Weisblat D.A."/>
            <person name="Putnam N.H."/>
            <person name="Rokhsar D.S."/>
        </authorList>
    </citation>
    <scope>NUCLEOTIDE SEQUENCE</scope>
</reference>
<dbReference type="EMBL" id="AMQM01000739">
    <property type="status" value="NOT_ANNOTATED_CDS"/>
    <property type="molecule type" value="Genomic_DNA"/>
</dbReference>
<dbReference type="KEGG" id="hro:HELRODRAFT_161036"/>
<protein>
    <submittedName>
        <fullName evidence="2 3">Uncharacterized protein</fullName>
    </submittedName>
</protein>
<dbReference type="CTD" id="20199015"/>
<accession>T1ER15</accession>
<dbReference type="HOGENOM" id="CLU_2173696_0_0_1"/>
<reference evidence="3" key="3">
    <citation type="submission" date="2015-06" db="UniProtKB">
        <authorList>
            <consortium name="EnsemblMetazoa"/>
        </authorList>
    </citation>
    <scope>IDENTIFICATION</scope>
</reference>
<feature type="chain" id="PRO_5010979983" evidence="1">
    <location>
        <begin position="23"/>
        <end position="110"/>
    </location>
</feature>
<evidence type="ECO:0000313" key="4">
    <source>
        <dbReference type="Proteomes" id="UP000015101"/>
    </source>
</evidence>
<dbReference type="Proteomes" id="UP000015101">
    <property type="component" value="Unassembled WGS sequence"/>
</dbReference>
<sequence length="110" mass="13178">MNMLGAFLLTVVLLCLCETALSSSFEDMEQTPQNANMEYSNDVNEQYTNRLRRDLHRLHKYFNHNSMPRFINKLPRRRWTPTNDENLDRDYEPIHKRYLDSLGDSIIKKK</sequence>